<dbReference type="InterPro" id="IPR011949">
    <property type="entry name" value="HAD-SF_hydro_IA_REG-2-like"/>
</dbReference>
<accession>A0A2T9YQD2</accession>
<dbReference type="Pfam" id="PF00702">
    <property type="entry name" value="Hydrolase"/>
    <property type="match status" value="1"/>
</dbReference>
<dbReference type="Gene3D" id="1.10.150.720">
    <property type="entry name" value="Haloacid dehalogenase-like hydrolase"/>
    <property type="match status" value="1"/>
</dbReference>
<dbReference type="SFLD" id="SFLDG01129">
    <property type="entry name" value="C1.5:_HAD__Beta-PGM__Phosphata"/>
    <property type="match status" value="1"/>
</dbReference>
<dbReference type="Proteomes" id="UP000245383">
    <property type="component" value="Unassembled WGS sequence"/>
</dbReference>
<dbReference type="STRING" id="133385.A0A2T9YQD2"/>
<comment type="caution">
    <text evidence="1">The sequence shown here is derived from an EMBL/GenBank/DDBJ whole genome shotgun (WGS) entry which is preliminary data.</text>
</comment>
<evidence type="ECO:0000313" key="1">
    <source>
        <dbReference type="EMBL" id="PVU94547.1"/>
    </source>
</evidence>
<name>A0A2T9YQD2_9FUNG</name>
<evidence type="ECO:0000313" key="2">
    <source>
        <dbReference type="Proteomes" id="UP000245383"/>
    </source>
</evidence>
<dbReference type="AlphaFoldDB" id="A0A2T9YQD2"/>
<dbReference type="GO" id="GO:0016791">
    <property type="term" value="F:phosphatase activity"/>
    <property type="evidence" value="ECO:0007669"/>
    <property type="project" value="UniProtKB-ARBA"/>
</dbReference>
<dbReference type="InterPro" id="IPR051828">
    <property type="entry name" value="HAD-like_hydrolase_domain"/>
</dbReference>
<dbReference type="PRINTS" id="PR00413">
    <property type="entry name" value="HADHALOGNASE"/>
</dbReference>
<dbReference type="InterPro" id="IPR036412">
    <property type="entry name" value="HAD-like_sf"/>
</dbReference>
<evidence type="ECO:0008006" key="3">
    <source>
        <dbReference type="Google" id="ProtNLM"/>
    </source>
</evidence>
<organism evidence="1 2">
    <name type="scientific">Smittium simulii</name>
    <dbReference type="NCBI Taxonomy" id="133385"/>
    <lineage>
        <taxon>Eukaryota</taxon>
        <taxon>Fungi</taxon>
        <taxon>Fungi incertae sedis</taxon>
        <taxon>Zoopagomycota</taxon>
        <taxon>Kickxellomycotina</taxon>
        <taxon>Harpellomycetes</taxon>
        <taxon>Harpellales</taxon>
        <taxon>Legeriomycetaceae</taxon>
        <taxon>Smittium</taxon>
    </lineage>
</organism>
<dbReference type="PANTHER" id="PTHR46191">
    <property type="match status" value="1"/>
</dbReference>
<reference evidence="1 2" key="1">
    <citation type="journal article" date="2018" name="MBio">
        <title>Comparative Genomics Reveals the Core Gene Toolbox for the Fungus-Insect Symbiosis.</title>
        <authorList>
            <person name="Wang Y."/>
            <person name="Stata M."/>
            <person name="Wang W."/>
            <person name="Stajich J.E."/>
            <person name="White M.M."/>
            <person name="Moncalvo J.M."/>
        </authorList>
    </citation>
    <scope>NUCLEOTIDE SEQUENCE [LARGE SCALE GENOMIC DNA]</scope>
    <source>
        <strain evidence="1 2">SWE-8-4</strain>
    </source>
</reference>
<dbReference type="EMBL" id="MBFR01000086">
    <property type="protein sequence ID" value="PVU94547.1"/>
    <property type="molecule type" value="Genomic_DNA"/>
</dbReference>
<protein>
    <recommendedName>
        <fullName evidence="3">Haloacid dehalogenase-like hydrolase domain-containing protein 3</fullName>
    </recommendedName>
</protein>
<dbReference type="SFLD" id="SFLDS00003">
    <property type="entry name" value="Haloacid_Dehalogenase"/>
    <property type="match status" value="1"/>
</dbReference>
<sequence>MNVNRSRPIKAITFDATNTLIKFRVPPPKIYLKYVEEHTGFHDELAETLVSTKFIEAFKKYEKKYANYGYKEKMSDHEWWKLVIKDTWLGIGVNNILVDAHLENGTTYLMNYFGSSLGYSLYPESVEALEKLHKKGIRMGIISNSDSQLHAVLDSVGLRKYFDFVLESSSTGMRKPDKMIFESGLNIFSTILRRETNEKIEPSQVLHTGDHYYKDFLGALNAGFSAVYLDRADRMNSYTFVEKDSRDLENSLGIIGSLRDLDGFI</sequence>
<dbReference type="InterPro" id="IPR006439">
    <property type="entry name" value="HAD-SF_hydro_IA"/>
</dbReference>
<dbReference type="OrthoDB" id="444127at2759"/>
<dbReference type="NCBIfam" id="TIGR02252">
    <property type="entry name" value="DREG-2"/>
    <property type="match status" value="1"/>
</dbReference>
<proteinExistence type="predicted"/>
<dbReference type="SUPFAM" id="SSF56784">
    <property type="entry name" value="HAD-like"/>
    <property type="match status" value="1"/>
</dbReference>
<dbReference type="Gene3D" id="3.40.50.1000">
    <property type="entry name" value="HAD superfamily/HAD-like"/>
    <property type="match status" value="1"/>
</dbReference>
<dbReference type="GO" id="GO:0005634">
    <property type="term" value="C:nucleus"/>
    <property type="evidence" value="ECO:0007669"/>
    <property type="project" value="TreeGrafter"/>
</dbReference>
<dbReference type="NCBIfam" id="TIGR01549">
    <property type="entry name" value="HAD-SF-IA-v1"/>
    <property type="match status" value="1"/>
</dbReference>
<keyword evidence="2" id="KW-1185">Reference proteome</keyword>
<dbReference type="PANTHER" id="PTHR46191:SF2">
    <property type="entry name" value="HALOACID DEHALOGENASE-LIKE HYDROLASE DOMAIN-CONTAINING PROTEIN 3"/>
    <property type="match status" value="1"/>
</dbReference>
<dbReference type="InterPro" id="IPR023214">
    <property type="entry name" value="HAD_sf"/>
</dbReference>
<gene>
    <name evidence="1" type="ORF">BB561_002482</name>
</gene>
<dbReference type="InterPro" id="IPR044924">
    <property type="entry name" value="HAD-SF_hydro_IA_REG-2-like_cap"/>
</dbReference>